<dbReference type="Proteomes" id="UP000790580">
    <property type="component" value="Unassembled WGS sequence"/>
</dbReference>
<evidence type="ECO:0000313" key="2">
    <source>
        <dbReference type="Proteomes" id="UP000790580"/>
    </source>
</evidence>
<reference evidence="1 2" key="1">
    <citation type="submission" date="2021-06" db="EMBL/GenBank/DDBJ databases">
        <title>Bacillus sp. RD4P76, an endophyte from a halophyte.</title>
        <authorList>
            <person name="Sun J.-Q."/>
        </authorList>
    </citation>
    <scope>NUCLEOTIDE SEQUENCE [LARGE SCALE GENOMIC DNA]</scope>
    <source>
        <strain evidence="1 2">JCM 17098</strain>
    </source>
</reference>
<dbReference type="EMBL" id="JAHQCR010000045">
    <property type="protein sequence ID" value="MBU9721808.1"/>
    <property type="molecule type" value="Genomic_DNA"/>
</dbReference>
<sequence>MLTATVSYKGQPMLYSLLSSHGLTYNNNMYTLELSNKAGGQLKVINSLENNTIELQFPQEVAMEDCQNIYNIISHIADHTEGSVHDSNAHIGYDEAGNKVFIYHGFSVWTDFIDKAKHKSLEGQKVAVYYGDDIIGEGILLTYKRKQVSSNKKEDVLSCTLVTTEGEQTFHGENMEIVPMTEW</sequence>
<comment type="caution">
    <text evidence="1">The sequence shown here is derived from an EMBL/GenBank/DDBJ whole genome shotgun (WGS) entry which is preliminary data.</text>
</comment>
<dbReference type="RefSeq" id="WP_088075983.1">
    <property type="nucleotide sequence ID" value="NZ_JAHQCR010000045.1"/>
</dbReference>
<keyword evidence="2" id="KW-1185">Reference proteome</keyword>
<organism evidence="1 2">
    <name type="scientific">Evansella alkalicola</name>
    <dbReference type="NCBI Taxonomy" id="745819"/>
    <lineage>
        <taxon>Bacteria</taxon>
        <taxon>Bacillati</taxon>
        <taxon>Bacillota</taxon>
        <taxon>Bacilli</taxon>
        <taxon>Bacillales</taxon>
        <taxon>Bacillaceae</taxon>
        <taxon>Evansella</taxon>
    </lineage>
</organism>
<gene>
    <name evidence="1" type="ORF">KS407_10225</name>
</gene>
<accession>A0ABS6JTA0</accession>
<name>A0ABS6JTA0_9BACI</name>
<proteinExistence type="predicted"/>
<evidence type="ECO:0000313" key="1">
    <source>
        <dbReference type="EMBL" id="MBU9721808.1"/>
    </source>
</evidence>
<protein>
    <submittedName>
        <fullName evidence="1">Uncharacterized protein</fullName>
    </submittedName>
</protein>